<organism evidence="1 2">
    <name type="scientific">Trichonephila clavata</name>
    <name type="common">Joro spider</name>
    <name type="synonym">Nephila clavata</name>
    <dbReference type="NCBI Taxonomy" id="2740835"/>
    <lineage>
        <taxon>Eukaryota</taxon>
        <taxon>Metazoa</taxon>
        <taxon>Ecdysozoa</taxon>
        <taxon>Arthropoda</taxon>
        <taxon>Chelicerata</taxon>
        <taxon>Arachnida</taxon>
        <taxon>Araneae</taxon>
        <taxon>Araneomorphae</taxon>
        <taxon>Entelegynae</taxon>
        <taxon>Araneoidea</taxon>
        <taxon>Nephilidae</taxon>
        <taxon>Trichonephila</taxon>
    </lineage>
</organism>
<dbReference type="EMBL" id="BMAO01017048">
    <property type="protein sequence ID" value="GFR12968.1"/>
    <property type="molecule type" value="Genomic_DNA"/>
</dbReference>
<gene>
    <name evidence="1" type="ORF">TNCT_261081</name>
</gene>
<protein>
    <submittedName>
        <fullName evidence="1">Uncharacterized protein</fullName>
    </submittedName>
</protein>
<dbReference type="AlphaFoldDB" id="A0A8X6J707"/>
<name>A0A8X6J707_TRICU</name>
<evidence type="ECO:0000313" key="2">
    <source>
        <dbReference type="Proteomes" id="UP000887116"/>
    </source>
</evidence>
<sequence>MGWRGYGRGRGGGGSSLLSSHLHLINMDDQTFGYVIFSAPSLPNFPLSLSLALSLPHLDRLLRVAEWRVGSDWTTPMWSLARVRDLFDRCLLEWDSVVRRNPERSNIS</sequence>
<reference evidence="1" key="1">
    <citation type="submission" date="2020-07" db="EMBL/GenBank/DDBJ databases">
        <title>Multicomponent nature underlies the extraordinary mechanical properties of spider dragline silk.</title>
        <authorList>
            <person name="Kono N."/>
            <person name="Nakamura H."/>
            <person name="Mori M."/>
            <person name="Yoshida Y."/>
            <person name="Ohtoshi R."/>
            <person name="Malay A.D."/>
            <person name="Moran D.A.P."/>
            <person name="Tomita M."/>
            <person name="Numata K."/>
            <person name="Arakawa K."/>
        </authorList>
    </citation>
    <scope>NUCLEOTIDE SEQUENCE</scope>
</reference>
<accession>A0A8X6J707</accession>
<evidence type="ECO:0000313" key="1">
    <source>
        <dbReference type="EMBL" id="GFR12968.1"/>
    </source>
</evidence>
<keyword evidence="2" id="KW-1185">Reference proteome</keyword>
<dbReference type="Proteomes" id="UP000887116">
    <property type="component" value="Unassembled WGS sequence"/>
</dbReference>
<comment type="caution">
    <text evidence="1">The sequence shown here is derived from an EMBL/GenBank/DDBJ whole genome shotgun (WGS) entry which is preliminary data.</text>
</comment>
<proteinExistence type="predicted"/>